<dbReference type="AlphaFoldDB" id="A0AAD1ZAD6"/>
<evidence type="ECO:0000313" key="2">
    <source>
        <dbReference type="EMBL" id="CAI9764130.1"/>
    </source>
</evidence>
<evidence type="ECO:0000313" key="3">
    <source>
        <dbReference type="Proteomes" id="UP000834106"/>
    </source>
</evidence>
<protein>
    <submittedName>
        <fullName evidence="2">Uncharacterized protein</fullName>
    </submittedName>
</protein>
<dbReference type="EMBL" id="OU503042">
    <property type="protein sequence ID" value="CAI9764130.1"/>
    <property type="molecule type" value="Genomic_DNA"/>
</dbReference>
<dbReference type="GO" id="GO:0012505">
    <property type="term" value="C:endomembrane system"/>
    <property type="evidence" value="ECO:0007669"/>
    <property type="project" value="TreeGrafter"/>
</dbReference>
<gene>
    <name evidence="2" type="ORF">FPE_LOCUS11560</name>
</gene>
<dbReference type="Proteomes" id="UP000834106">
    <property type="component" value="Chromosome 7"/>
</dbReference>
<organism evidence="2 3">
    <name type="scientific">Fraxinus pennsylvanica</name>
    <dbReference type="NCBI Taxonomy" id="56036"/>
    <lineage>
        <taxon>Eukaryota</taxon>
        <taxon>Viridiplantae</taxon>
        <taxon>Streptophyta</taxon>
        <taxon>Embryophyta</taxon>
        <taxon>Tracheophyta</taxon>
        <taxon>Spermatophyta</taxon>
        <taxon>Magnoliopsida</taxon>
        <taxon>eudicotyledons</taxon>
        <taxon>Gunneridae</taxon>
        <taxon>Pentapetalae</taxon>
        <taxon>asterids</taxon>
        <taxon>lamiids</taxon>
        <taxon>Lamiales</taxon>
        <taxon>Oleaceae</taxon>
        <taxon>Oleeae</taxon>
        <taxon>Fraxinus</taxon>
    </lineage>
</organism>
<keyword evidence="3" id="KW-1185">Reference proteome</keyword>
<dbReference type="Gene3D" id="3.20.20.80">
    <property type="entry name" value="Glycosidases"/>
    <property type="match status" value="1"/>
</dbReference>
<dbReference type="GO" id="GO:0070492">
    <property type="term" value="F:oligosaccharide binding"/>
    <property type="evidence" value="ECO:0007669"/>
    <property type="project" value="TreeGrafter"/>
</dbReference>
<accession>A0AAD1ZAD6</accession>
<sequence length="115" mass="12654">MTVFVLESWSRRAAYGTAIHPPRSDKLEEYDFGPEDLRSLIEAVDGFSLMTCDFSGPQNPCPNAPSNWIRYTLQLLHDGTASDRKKLDKKIFVGIIFCGNDFIVSGGGGPILGTD</sequence>
<comment type="similarity">
    <text evidence="1">Belongs to the glycosyl hydrolase 18 family.</text>
</comment>
<proteinExistence type="inferred from homology"/>
<dbReference type="PANTHER" id="PTHR46066:SF2">
    <property type="entry name" value="CHITINASE DOMAIN-CONTAINING PROTEIN 1"/>
    <property type="match status" value="1"/>
</dbReference>
<dbReference type="SUPFAM" id="SSF51445">
    <property type="entry name" value="(Trans)glycosidases"/>
    <property type="match status" value="1"/>
</dbReference>
<evidence type="ECO:0000256" key="1">
    <source>
        <dbReference type="ARBA" id="ARBA00009336"/>
    </source>
</evidence>
<dbReference type="InterPro" id="IPR017853">
    <property type="entry name" value="GH"/>
</dbReference>
<dbReference type="PANTHER" id="PTHR46066">
    <property type="entry name" value="CHITINASE DOMAIN-CONTAINING PROTEIN 1 FAMILY MEMBER"/>
    <property type="match status" value="1"/>
</dbReference>
<reference evidence="2" key="1">
    <citation type="submission" date="2023-05" db="EMBL/GenBank/DDBJ databases">
        <authorList>
            <person name="Huff M."/>
        </authorList>
    </citation>
    <scope>NUCLEOTIDE SEQUENCE</scope>
</reference>
<name>A0AAD1ZAD6_9LAMI</name>